<protein>
    <submittedName>
        <fullName evidence="5">Aldo/keto reductase</fullName>
    </submittedName>
</protein>
<accession>A0A8I0AKA1</accession>
<evidence type="ECO:0000256" key="2">
    <source>
        <dbReference type="ARBA" id="ARBA00023004"/>
    </source>
</evidence>
<dbReference type="RefSeq" id="WP_186901718.1">
    <property type="nucleotide sequence ID" value="NZ_JACOOT010000033.1"/>
</dbReference>
<dbReference type="CDD" id="cd19100">
    <property type="entry name" value="AKR_unchar"/>
    <property type="match status" value="1"/>
</dbReference>
<dbReference type="GO" id="GO:0051536">
    <property type="term" value="F:iron-sulfur cluster binding"/>
    <property type="evidence" value="ECO:0007669"/>
    <property type="project" value="UniProtKB-KW"/>
</dbReference>
<keyword evidence="3" id="KW-0411">Iron-sulfur</keyword>
<organism evidence="5 6">
    <name type="scientific">Blautia segnis</name>
    <dbReference type="NCBI Taxonomy" id="2763030"/>
    <lineage>
        <taxon>Bacteria</taxon>
        <taxon>Bacillati</taxon>
        <taxon>Bacillota</taxon>
        <taxon>Clostridia</taxon>
        <taxon>Lachnospirales</taxon>
        <taxon>Lachnospiraceae</taxon>
        <taxon>Blautia</taxon>
    </lineage>
</organism>
<comment type="caution">
    <text evidence="5">The sequence shown here is derived from an EMBL/GenBank/DDBJ whole genome shotgun (WGS) entry which is preliminary data.</text>
</comment>
<dbReference type="PANTHER" id="PTHR43312:SF1">
    <property type="entry name" value="NADP-DEPENDENT OXIDOREDUCTASE DOMAIN-CONTAINING PROTEIN"/>
    <property type="match status" value="1"/>
</dbReference>
<keyword evidence="2" id="KW-0408">Iron</keyword>
<evidence type="ECO:0000313" key="6">
    <source>
        <dbReference type="Proteomes" id="UP000652847"/>
    </source>
</evidence>
<dbReference type="AlphaFoldDB" id="A0A8I0AKA1"/>
<dbReference type="PROSITE" id="PS00198">
    <property type="entry name" value="4FE4S_FER_1"/>
    <property type="match status" value="1"/>
</dbReference>
<dbReference type="SUPFAM" id="SSF51430">
    <property type="entry name" value="NAD(P)-linked oxidoreductase"/>
    <property type="match status" value="1"/>
</dbReference>
<sequence length="335" mass="36926">MEYTTLGKTGLRISRMGFGGIPIQRIDAEGTKALMKQLMDEGVNYIDTARGYTVSEEYLGYALEGIRDKFVLATKSMARTKDAMAADIEKSLGNLRTDHIDLYQVHNPSMEQLDTVVGEGGALEALMEAKAAGKINHIGLTAHSTEVFERALSLDWVETIMFPYNIVESQGEELIRKCQEKNVGFIAMKPLAGGAIENGTLALRYVCSNPAVTVVIPGMAEVSELEENIKACADTTPLTKEELSQMEEIRRQLGTNFCRRCNYCAPCTVGISIPSAFLFAGYLERYNLADWARDRYGSLGVKASACVGCGKCETRCPYHLPIREMLKKVAEEFGE</sequence>
<dbReference type="Proteomes" id="UP000652847">
    <property type="component" value="Unassembled WGS sequence"/>
</dbReference>
<name>A0A8I0AKA1_9FIRM</name>
<proteinExistence type="predicted"/>
<dbReference type="InterPro" id="IPR023210">
    <property type="entry name" value="NADP_OxRdtase_dom"/>
</dbReference>
<dbReference type="EMBL" id="JACOOT010000033">
    <property type="protein sequence ID" value="MBC5652275.1"/>
    <property type="molecule type" value="Genomic_DNA"/>
</dbReference>
<evidence type="ECO:0000313" key="5">
    <source>
        <dbReference type="EMBL" id="MBC5652275.1"/>
    </source>
</evidence>
<dbReference type="Pfam" id="PF13534">
    <property type="entry name" value="Fer4_17"/>
    <property type="match status" value="1"/>
</dbReference>
<dbReference type="InterPro" id="IPR036812">
    <property type="entry name" value="NAD(P)_OxRdtase_dom_sf"/>
</dbReference>
<evidence type="ECO:0000259" key="4">
    <source>
        <dbReference type="PROSITE" id="PS51379"/>
    </source>
</evidence>
<dbReference type="SUPFAM" id="SSF46548">
    <property type="entry name" value="alpha-helical ferredoxin"/>
    <property type="match status" value="1"/>
</dbReference>
<dbReference type="Pfam" id="PF00248">
    <property type="entry name" value="Aldo_ket_red"/>
    <property type="match status" value="2"/>
</dbReference>
<evidence type="ECO:0000256" key="3">
    <source>
        <dbReference type="ARBA" id="ARBA00023014"/>
    </source>
</evidence>
<dbReference type="InterPro" id="IPR017900">
    <property type="entry name" value="4Fe4S_Fe_S_CS"/>
</dbReference>
<dbReference type="GO" id="GO:0046872">
    <property type="term" value="F:metal ion binding"/>
    <property type="evidence" value="ECO:0007669"/>
    <property type="project" value="UniProtKB-KW"/>
</dbReference>
<reference evidence="5 6" key="1">
    <citation type="submission" date="2020-08" db="EMBL/GenBank/DDBJ databases">
        <title>Genome public.</title>
        <authorList>
            <person name="Liu C."/>
            <person name="Sun Q."/>
        </authorList>
    </citation>
    <scope>NUCLEOTIDE SEQUENCE [LARGE SCALE GENOMIC DNA]</scope>
    <source>
        <strain evidence="5 6">BX17</strain>
    </source>
</reference>
<gene>
    <name evidence="5" type="ORF">H8S54_14465</name>
</gene>
<dbReference type="InterPro" id="IPR053135">
    <property type="entry name" value="AKR2_Oxidoreductase"/>
</dbReference>
<evidence type="ECO:0000256" key="1">
    <source>
        <dbReference type="ARBA" id="ARBA00022723"/>
    </source>
</evidence>
<dbReference type="InterPro" id="IPR017896">
    <property type="entry name" value="4Fe4S_Fe-S-bd"/>
</dbReference>
<keyword evidence="6" id="KW-1185">Reference proteome</keyword>
<feature type="domain" description="4Fe-4S ferredoxin-type" evidence="4">
    <location>
        <begin position="297"/>
        <end position="326"/>
    </location>
</feature>
<keyword evidence="1" id="KW-0479">Metal-binding</keyword>
<dbReference type="Gene3D" id="3.20.20.100">
    <property type="entry name" value="NADP-dependent oxidoreductase domain"/>
    <property type="match status" value="1"/>
</dbReference>
<dbReference type="PANTHER" id="PTHR43312">
    <property type="entry name" value="D-THREO-ALDOSE 1-DEHYDROGENASE"/>
    <property type="match status" value="1"/>
</dbReference>
<dbReference type="PROSITE" id="PS51379">
    <property type="entry name" value="4FE4S_FER_2"/>
    <property type="match status" value="1"/>
</dbReference>